<reference evidence="2 3" key="1">
    <citation type="submission" date="2020-02" db="EMBL/GenBank/DDBJ databases">
        <title>Characterization of phylogenetic diversity of novel bifidobacterial species isolated in Czech ZOOs.</title>
        <authorList>
            <person name="Lugli G.A."/>
            <person name="Vera N.B."/>
            <person name="Ventura M."/>
        </authorList>
    </citation>
    <scope>NUCLEOTIDE SEQUENCE [LARGE SCALE GENOMIC DNA]</scope>
    <source>
        <strain evidence="2 3">DSM 109963</strain>
    </source>
</reference>
<dbReference type="InterPro" id="IPR043129">
    <property type="entry name" value="ATPase_NBD"/>
</dbReference>
<proteinExistence type="inferred from homology"/>
<evidence type="ECO:0000256" key="1">
    <source>
        <dbReference type="ARBA" id="ARBA00006479"/>
    </source>
</evidence>
<comment type="similarity">
    <text evidence="1">Belongs to the ROK (NagC/XylR) family.</text>
</comment>
<dbReference type="InterPro" id="IPR036390">
    <property type="entry name" value="WH_DNA-bd_sf"/>
</dbReference>
<dbReference type="InterPro" id="IPR036388">
    <property type="entry name" value="WH-like_DNA-bd_sf"/>
</dbReference>
<comment type="caution">
    <text evidence="2">The sequence shown here is derived from an EMBL/GenBank/DDBJ whole genome shotgun (WGS) entry which is preliminary data.</text>
</comment>
<accession>A0ABX1SY01</accession>
<dbReference type="Gene3D" id="3.30.420.40">
    <property type="match status" value="2"/>
</dbReference>
<dbReference type="InterPro" id="IPR000600">
    <property type="entry name" value="ROK"/>
</dbReference>
<organism evidence="2 3">
    <name type="scientific">Bifidobacterium panos</name>
    <dbReference type="NCBI Taxonomy" id="2675321"/>
    <lineage>
        <taxon>Bacteria</taxon>
        <taxon>Bacillati</taxon>
        <taxon>Actinomycetota</taxon>
        <taxon>Actinomycetes</taxon>
        <taxon>Bifidobacteriales</taxon>
        <taxon>Bifidobacteriaceae</taxon>
        <taxon>Bifidobacterium</taxon>
    </lineage>
</organism>
<evidence type="ECO:0000313" key="3">
    <source>
        <dbReference type="Proteomes" id="UP000553756"/>
    </source>
</evidence>
<dbReference type="SUPFAM" id="SSF53067">
    <property type="entry name" value="Actin-like ATPase domain"/>
    <property type="match status" value="2"/>
</dbReference>
<dbReference type="PANTHER" id="PTHR18964">
    <property type="entry name" value="ROK (REPRESSOR, ORF, KINASE) FAMILY"/>
    <property type="match status" value="1"/>
</dbReference>
<dbReference type="Gene3D" id="1.10.10.10">
    <property type="entry name" value="Winged helix-like DNA-binding domain superfamily/Winged helix DNA-binding domain"/>
    <property type="match status" value="1"/>
</dbReference>
<gene>
    <name evidence="2" type="ORF">G1C94_0776</name>
</gene>
<evidence type="ECO:0000313" key="2">
    <source>
        <dbReference type="EMBL" id="NMN02154.1"/>
    </source>
</evidence>
<dbReference type="Proteomes" id="UP000553756">
    <property type="component" value="Unassembled WGS sequence"/>
</dbReference>
<dbReference type="Pfam" id="PF00480">
    <property type="entry name" value="ROK"/>
    <property type="match status" value="1"/>
</dbReference>
<keyword evidence="3" id="KW-1185">Reference proteome</keyword>
<dbReference type="EMBL" id="JAAIIJ010000015">
    <property type="protein sequence ID" value="NMN02154.1"/>
    <property type="molecule type" value="Genomic_DNA"/>
</dbReference>
<name>A0ABX1SY01_9BIFI</name>
<protein>
    <submittedName>
        <fullName evidence="2">NagC family transcriptional regulator</fullName>
    </submittedName>
</protein>
<dbReference type="RefSeq" id="WP_172145012.1">
    <property type="nucleotide sequence ID" value="NZ_JAAIIJ010000015.1"/>
</dbReference>
<dbReference type="PANTHER" id="PTHR18964:SF149">
    <property type="entry name" value="BIFUNCTIONAL UDP-N-ACETYLGLUCOSAMINE 2-EPIMERASE_N-ACETYLMANNOSAMINE KINASE"/>
    <property type="match status" value="1"/>
</dbReference>
<dbReference type="SUPFAM" id="SSF46785">
    <property type="entry name" value="Winged helix' DNA-binding domain"/>
    <property type="match status" value="1"/>
</dbReference>
<sequence>MAVLRSINQDGLRSHNLSVMLDTMLRARKPMSRADLAKETGLTKATMSLLASMLIANGIAEEGKPQSSANYGRPSTPLVVRGGRICGLGLQINTDGYGCLALDISGDTLGREWISADMTGSDPDDIFAKLDGMVKSLEKQLKRRGCEIVGSGLALPGVVTEGKCLLMARNLGWENVDLGRFDVVRRLDAAPGNEAKMAALAQIPGYATVRADFLDVVDRTDSFIYLSTDIGIGGAVVRDGEVVPGSHGFAGEIGHLSISMNGPVCRCGRRGCLEAFAGRLALIEAAGIARGDQASSAEALERFLQGWHHREHAVVESVEQATAALASAIISAVNLIDVDTVLLGGAWTNFGNELTDELTKRLRAHILVHSAMQVSVFLPPVSDHPSLYGAAEIGLRRFIDDPMRFITA</sequence>